<protein>
    <submittedName>
        <fullName evidence="1">Uncharacterized protein</fullName>
    </submittedName>
</protein>
<evidence type="ECO:0000313" key="1">
    <source>
        <dbReference type="EMBL" id="MFD1188409.1"/>
    </source>
</evidence>
<evidence type="ECO:0000313" key="2">
    <source>
        <dbReference type="Proteomes" id="UP001597094"/>
    </source>
</evidence>
<dbReference type="EMBL" id="JBHTLD010000268">
    <property type="protein sequence ID" value="MFD1188409.1"/>
    <property type="molecule type" value="Genomic_DNA"/>
</dbReference>
<keyword evidence="2" id="KW-1185">Reference proteome</keyword>
<gene>
    <name evidence="1" type="ORF">ACFQ2O_19520</name>
</gene>
<organism evidence="1 2">
    <name type="scientific">Pontibacter rugosus</name>
    <dbReference type="NCBI Taxonomy" id="1745966"/>
    <lineage>
        <taxon>Bacteria</taxon>
        <taxon>Pseudomonadati</taxon>
        <taxon>Bacteroidota</taxon>
        <taxon>Cytophagia</taxon>
        <taxon>Cytophagales</taxon>
        <taxon>Hymenobacteraceae</taxon>
        <taxon>Pontibacter</taxon>
    </lineage>
</organism>
<proteinExistence type="predicted"/>
<sequence length="49" mass="5327">MKILLLLLAILAGLYLTYKSTLNNRPEIAARQQLLATASMQCSPPAQAI</sequence>
<dbReference type="RefSeq" id="WP_377531959.1">
    <property type="nucleotide sequence ID" value="NZ_JBHTLD010000268.1"/>
</dbReference>
<name>A0ABW3SU20_9BACT</name>
<comment type="caution">
    <text evidence="1">The sequence shown here is derived from an EMBL/GenBank/DDBJ whole genome shotgun (WGS) entry which is preliminary data.</text>
</comment>
<dbReference type="Proteomes" id="UP001597094">
    <property type="component" value="Unassembled WGS sequence"/>
</dbReference>
<accession>A0ABW3SU20</accession>
<reference evidence="2" key="1">
    <citation type="journal article" date="2019" name="Int. J. Syst. Evol. Microbiol.">
        <title>The Global Catalogue of Microorganisms (GCM) 10K type strain sequencing project: providing services to taxonomists for standard genome sequencing and annotation.</title>
        <authorList>
            <consortium name="The Broad Institute Genomics Platform"/>
            <consortium name="The Broad Institute Genome Sequencing Center for Infectious Disease"/>
            <person name="Wu L."/>
            <person name="Ma J."/>
        </authorList>
    </citation>
    <scope>NUCLEOTIDE SEQUENCE [LARGE SCALE GENOMIC DNA]</scope>
    <source>
        <strain evidence="2">JCM 31319</strain>
    </source>
</reference>